<organism evidence="1 2">
    <name type="scientific">Weizmannia acidilactici</name>
    <dbReference type="NCBI Taxonomy" id="2607726"/>
    <lineage>
        <taxon>Bacteria</taxon>
        <taxon>Bacillati</taxon>
        <taxon>Bacillota</taxon>
        <taxon>Bacilli</taxon>
        <taxon>Bacillales</taxon>
        <taxon>Bacillaceae</taxon>
        <taxon>Heyndrickxia</taxon>
    </lineage>
</organism>
<name>A0A5J4JHD9_9BACI</name>
<dbReference type="AlphaFoldDB" id="A0A5J4JHD9"/>
<protein>
    <submittedName>
        <fullName evidence="1">Uncharacterized protein</fullName>
    </submittedName>
</protein>
<dbReference type="Proteomes" id="UP000391919">
    <property type="component" value="Unassembled WGS sequence"/>
</dbReference>
<dbReference type="EMBL" id="BKZQ01000025">
    <property type="protein sequence ID" value="GER70699.1"/>
    <property type="molecule type" value="Genomic_DNA"/>
</dbReference>
<reference evidence="1 2" key="1">
    <citation type="submission" date="2019-09" db="EMBL/GenBank/DDBJ databases">
        <title>Draft genome sequence of Bacillus sp. JC-7.</title>
        <authorList>
            <person name="Tanaka N."/>
            <person name="Shiwa Y."/>
            <person name="Fujita N."/>
            <person name="Tanasupawat S."/>
        </authorList>
    </citation>
    <scope>NUCLEOTIDE SEQUENCE [LARGE SCALE GENOMIC DNA]</scope>
    <source>
        <strain evidence="1 2">JC-7</strain>
    </source>
</reference>
<gene>
    <name evidence="1" type="ORF">BpJC7_20020</name>
</gene>
<evidence type="ECO:0000313" key="1">
    <source>
        <dbReference type="EMBL" id="GER70699.1"/>
    </source>
</evidence>
<accession>A0A5J4JHD9</accession>
<sequence length="64" mass="7084">MKKYFVIFGIVSVLFASSFVKLESTALHTKKVAYEAEPRVLVVKSPTALALSAKPNYEAEPRVL</sequence>
<keyword evidence="2" id="KW-1185">Reference proteome</keyword>
<evidence type="ECO:0000313" key="2">
    <source>
        <dbReference type="Proteomes" id="UP000391919"/>
    </source>
</evidence>
<proteinExistence type="predicted"/>
<dbReference type="RefSeq" id="WP_151681137.1">
    <property type="nucleotide sequence ID" value="NZ_BKZP01000030.1"/>
</dbReference>
<comment type="caution">
    <text evidence="1">The sequence shown here is derived from an EMBL/GenBank/DDBJ whole genome shotgun (WGS) entry which is preliminary data.</text>
</comment>